<accession>A0A0C3F5L0</accession>
<dbReference type="InParanoid" id="A0A0C3F5L0"/>
<protein>
    <submittedName>
        <fullName evidence="1">Uncharacterized protein</fullName>
    </submittedName>
</protein>
<dbReference type="Proteomes" id="UP000054166">
    <property type="component" value="Unassembled WGS sequence"/>
</dbReference>
<dbReference type="HOGENOM" id="CLU_2705733_0_0_1"/>
<sequence>MVRLNDVVQLGDHWQMMNVLFIQARSKLIIFGKTLQSTSLLFVFFFTLMDVKTWILSESLPPHADKMYSHAVL</sequence>
<name>A0A0C3F5L0_PILCF</name>
<keyword evidence="2" id="KW-1185">Reference proteome</keyword>
<reference evidence="1 2" key="1">
    <citation type="submission" date="2014-04" db="EMBL/GenBank/DDBJ databases">
        <authorList>
            <consortium name="DOE Joint Genome Institute"/>
            <person name="Kuo A."/>
            <person name="Tarkka M."/>
            <person name="Buscot F."/>
            <person name="Kohler A."/>
            <person name="Nagy L.G."/>
            <person name="Floudas D."/>
            <person name="Copeland A."/>
            <person name="Barry K.W."/>
            <person name="Cichocki N."/>
            <person name="Veneault-Fourrey C."/>
            <person name="LaButti K."/>
            <person name="Lindquist E.A."/>
            <person name="Lipzen A."/>
            <person name="Lundell T."/>
            <person name="Morin E."/>
            <person name="Murat C."/>
            <person name="Sun H."/>
            <person name="Tunlid A."/>
            <person name="Henrissat B."/>
            <person name="Grigoriev I.V."/>
            <person name="Hibbett D.S."/>
            <person name="Martin F."/>
            <person name="Nordberg H.P."/>
            <person name="Cantor M.N."/>
            <person name="Hua S.X."/>
        </authorList>
    </citation>
    <scope>NUCLEOTIDE SEQUENCE [LARGE SCALE GENOMIC DNA]</scope>
    <source>
        <strain evidence="1 2">F 1598</strain>
    </source>
</reference>
<evidence type="ECO:0000313" key="2">
    <source>
        <dbReference type="Proteomes" id="UP000054166"/>
    </source>
</evidence>
<evidence type="ECO:0000313" key="1">
    <source>
        <dbReference type="EMBL" id="KIM75141.1"/>
    </source>
</evidence>
<dbReference type="EMBL" id="KN833050">
    <property type="protein sequence ID" value="KIM75141.1"/>
    <property type="molecule type" value="Genomic_DNA"/>
</dbReference>
<gene>
    <name evidence="1" type="ORF">PILCRDRAFT_827572</name>
</gene>
<organism evidence="1 2">
    <name type="scientific">Piloderma croceum (strain F 1598)</name>
    <dbReference type="NCBI Taxonomy" id="765440"/>
    <lineage>
        <taxon>Eukaryota</taxon>
        <taxon>Fungi</taxon>
        <taxon>Dikarya</taxon>
        <taxon>Basidiomycota</taxon>
        <taxon>Agaricomycotina</taxon>
        <taxon>Agaricomycetes</taxon>
        <taxon>Agaricomycetidae</taxon>
        <taxon>Atheliales</taxon>
        <taxon>Atheliaceae</taxon>
        <taxon>Piloderma</taxon>
    </lineage>
</organism>
<dbReference type="STRING" id="765440.A0A0C3F5L0"/>
<reference evidence="2" key="2">
    <citation type="submission" date="2015-01" db="EMBL/GenBank/DDBJ databases">
        <title>Evolutionary Origins and Diversification of the Mycorrhizal Mutualists.</title>
        <authorList>
            <consortium name="DOE Joint Genome Institute"/>
            <consortium name="Mycorrhizal Genomics Consortium"/>
            <person name="Kohler A."/>
            <person name="Kuo A."/>
            <person name="Nagy L.G."/>
            <person name="Floudas D."/>
            <person name="Copeland A."/>
            <person name="Barry K.W."/>
            <person name="Cichocki N."/>
            <person name="Veneault-Fourrey C."/>
            <person name="LaButti K."/>
            <person name="Lindquist E.A."/>
            <person name="Lipzen A."/>
            <person name="Lundell T."/>
            <person name="Morin E."/>
            <person name="Murat C."/>
            <person name="Riley R."/>
            <person name="Ohm R."/>
            <person name="Sun H."/>
            <person name="Tunlid A."/>
            <person name="Henrissat B."/>
            <person name="Grigoriev I.V."/>
            <person name="Hibbett D.S."/>
            <person name="Martin F."/>
        </authorList>
    </citation>
    <scope>NUCLEOTIDE SEQUENCE [LARGE SCALE GENOMIC DNA]</scope>
    <source>
        <strain evidence="2">F 1598</strain>
    </source>
</reference>
<proteinExistence type="predicted"/>
<dbReference type="AlphaFoldDB" id="A0A0C3F5L0"/>